<evidence type="ECO:0000313" key="4">
    <source>
        <dbReference type="EMBL" id="MBU2670212.1"/>
    </source>
</evidence>
<evidence type="ECO:0000313" key="5">
    <source>
        <dbReference type="Proteomes" id="UP001519654"/>
    </source>
</evidence>
<dbReference type="InterPro" id="IPR027797">
    <property type="entry name" value="PT-TG_dom"/>
</dbReference>
<feature type="domain" description="Pre-toxin TG" evidence="3">
    <location>
        <begin position="504"/>
        <end position="562"/>
    </location>
</feature>
<dbReference type="EMBL" id="JAHKKG010000018">
    <property type="protein sequence ID" value="MBU2670212.1"/>
    <property type="molecule type" value="Genomic_DNA"/>
</dbReference>
<accession>A0ABS5Z3E7</accession>
<reference evidence="4 5" key="1">
    <citation type="submission" date="2021-06" db="EMBL/GenBank/DDBJ databases">
        <title>Actinoplanes lichenicola sp. nov., and Actinoplanes ovalisporus sp. nov., isolated from lichen in Thailand.</title>
        <authorList>
            <person name="Saeng-In P."/>
            <person name="Kanchanasin P."/>
            <person name="Yuki M."/>
            <person name="Kudo T."/>
            <person name="Ohkuma M."/>
            <person name="Phongsopitanun W."/>
            <person name="Tanasupawat S."/>
        </authorList>
    </citation>
    <scope>NUCLEOTIDE SEQUENCE [LARGE SCALE GENOMIC DNA]</scope>
    <source>
        <strain evidence="4 5">NBRC 110975</strain>
    </source>
</reference>
<keyword evidence="2" id="KW-0964">Secreted</keyword>
<evidence type="ECO:0000256" key="1">
    <source>
        <dbReference type="ARBA" id="ARBA00004613"/>
    </source>
</evidence>
<name>A0ABS5Z3E7_9ACTN</name>
<comment type="caution">
    <text evidence="4">The sequence shown here is derived from an EMBL/GenBank/DDBJ whole genome shotgun (WGS) entry which is preliminary data.</text>
</comment>
<comment type="subcellular location">
    <subcellularLocation>
        <location evidence="1">Secreted</location>
    </subcellularLocation>
</comment>
<evidence type="ECO:0000259" key="3">
    <source>
        <dbReference type="Pfam" id="PF14449"/>
    </source>
</evidence>
<dbReference type="Proteomes" id="UP001519654">
    <property type="component" value="Unassembled WGS sequence"/>
</dbReference>
<dbReference type="Pfam" id="PF14449">
    <property type="entry name" value="PT-TG"/>
    <property type="match status" value="1"/>
</dbReference>
<sequence>MGEIEVRVPIKVRLIGLPSDPDLVRMEQAISRLVRRRAEQVRGLLDTSPPVTSDVPAEGYESQRHDDTGYLITSYQGPSQPVRIPVRGPAAQQAALRRVTDLLDTGILDWAITDAEAREALRIISALEPEDLMRVVQMMRLSGAWATLGRQLPPDTEDAVVDLQQRMDPNVGYLMPGDTVRIEVRFGSRRRDEISGDYELRGGQLVLPALEKPLLLTGLLPSALPDLLVRAFLDGVIDADPSVRVAVSARGTLYAPNGHGPTRGLLWYDSKPLPRPAPRPDDLGKRIERPVATPLPVPARLRFLEIANSMLRRAGTVPPVEARRLQTALGNYLTWLDRQSDAALERYDPVSVWTRLYVRQVTVDIEAEVAEKVRRDKEAAEEVEREAEWAGSERKLDAVLHLLKSQVWRVREPYTQEDREHGVGYLVWQSERETAVRELIGREFLRDIMSRMGTKGFSATSAEDDFRDWLTRHPAEYEALLLARAYPTVEKYDVEIDIPAWQTAIETAIGFIPIVGNIVAAGEATFGYDLFGNKLGPVERGILAASVLLPAAGKVFKAGRAAVTVRTLARDYRLSEPEARAAYRAFTGVAPGTAGARILEQAAHDVKAGRPIRDAKRIGEVGEVLKDMGLFDTNTARELKVGATESALRGEAGRAGQEAADLFAGADEISEAIESEAARPGVTGGQKPAIDGIRVPTKKRVQLGQEHLVRLAGESERQAVARTRRVIGQKISGTPLGPVWERARAKVVGGRNLDHASRQEMFDLYNKVRDEFWTQAKGDADALRFLDEAGFEFPATGKAPLVRVTDPPAGLVNWPKAADIGVQERRVSLDHDLEKALEDNYKKAIDANNLTFQFHNPNSNRETVQVKFKLRDTPGTSAE</sequence>
<proteinExistence type="predicted"/>
<protein>
    <submittedName>
        <fullName evidence="4">Pre-toxin TG domain-containing protein</fullName>
    </submittedName>
</protein>
<keyword evidence="5" id="KW-1185">Reference proteome</keyword>
<evidence type="ECO:0000256" key="2">
    <source>
        <dbReference type="ARBA" id="ARBA00022525"/>
    </source>
</evidence>
<organism evidence="4 5">
    <name type="scientific">Paractinoplanes bogorensis</name>
    <dbReference type="NCBI Taxonomy" id="1610840"/>
    <lineage>
        <taxon>Bacteria</taxon>
        <taxon>Bacillati</taxon>
        <taxon>Actinomycetota</taxon>
        <taxon>Actinomycetes</taxon>
        <taxon>Micromonosporales</taxon>
        <taxon>Micromonosporaceae</taxon>
        <taxon>Paractinoplanes</taxon>
    </lineage>
</organism>
<dbReference type="RefSeq" id="WP_215795436.1">
    <property type="nucleotide sequence ID" value="NZ_JAHKKG010000018.1"/>
</dbReference>
<gene>
    <name evidence="4" type="ORF">KOI35_42600</name>
</gene>